<evidence type="ECO:0000313" key="3">
    <source>
        <dbReference type="Proteomes" id="UP000626109"/>
    </source>
</evidence>
<feature type="chain" id="PRO_5032944854" description="Cellulase" evidence="1">
    <location>
        <begin position="27"/>
        <end position="386"/>
    </location>
</feature>
<gene>
    <name evidence="2" type="ORF">PGLA2088_LOCUS22080</name>
</gene>
<keyword evidence="1" id="KW-0732">Signal</keyword>
<sequence length="386" mass="41761">MVTMVSACRSVLWPALSWLMARVAYGQMAAIDSSQSVLKRYTNADCTKSGSTGDGVQQSWIRKDTQVPYCYDITAGPYCNFRCHVRMACDYGTGSGLKFHFYDSGDCTGAASSSMDMAPDLTWMEAVSFFNGSGCAPQGVADTVSYLRFLSPVTSYPNCSAFGAVGGAEAAYETSYEMQFYSDIKCANEYQLTTFSTLTESSFKFWLHRGSQYCYDYVDSTPKTGNVSVRDRVGKNMMNFRLVCGNPDGLGNGIMILPYLGEDCSGASDDPKFWRNAFYPMNSVGTKSFLGGECVAWGQSFVKMNKAWDPRHYPDCKAFACKTGYCSGGRVSQPYTGATAFQGDIATPITQAQTLSGTAGCGPAHALPQGIVAVLLLLSLAHSALL</sequence>
<dbReference type="AlphaFoldDB" id="A0A813JIA4"/>
<comment type="caution">
    <text evidence="2">The sequence shown here is derived from an EMBL/GenBank/DDBJ whole genome shotgun (WGS) entry which is preliminary data.</text>
</comment>
<reference evidence="2" key="1">
    <citation type="submission" date="2021-02" db="EMBL/GenBank/DDBJ databases">
        <authorList>
            <person name="Dougan E. K."/>
            <person name="Rhodes N."/>
            <person name="Thang M."/>
            <person name="Chan C."/>
        </authorList>
    </citation>
    <scope>NUCLEOTIDE SEQUENCE</scope>
</reference>
<name>A0A813JIA4_POLGL</name>
<proteinExistence type="predicted"/>
<organism evidence="2 3">
    <name type="scientific">Polarella glacialis</name>
    <name type="common">Dinoflagellate</name>
    <dbReference type="NCBI Taxonomy" id="89957"/>
    <lineage>
        <taxon>Eukaryota</taxon>
        <taxon>Sar</taxon>
        <taxon>Alveolata</taxon>
        <taxon>Dinophyceae</taxon>
        <taxon>Suessiales</taxon>
        <taxon>Suessiaceae</taxon>
        <taxon>Polarella</taxon>
    </lineage>
</organism>
<dbReference type="Proteomes" id="UP000626109">
    <property type="component" value="Unassembled WGS sequence"/>
</dbReference>
<evidence type="ECO:0000256" key="1">
    <source>
        <dbReference type="SAM" id="SignalP"/>
    </source>
</evidence>
<feature type="signal peptide" evidence="1">
    <location>
        <begin position="1"/>
        <end position="26"/>
    </location>
</feature>
<accession>A0A813JIA4</accession>
<protein>
    <recommendedName>
        <fullName evidence="4">Cellulase</fullName>
    </recommendedName>
</protein>
<evidence type="ECO:0008006" key="4">
    <source>
        <dbReference type="Google" id="ProtNLM"/>
    </source>
</evidence>
<evidence type="ECO:0000313" key="2">
    <source>
        <dbReference type="EMBL" id="CAE8680733.1"/>
    </source>
</evidence>
<dbReference type="EMBL" id="CAJNNW010025886">
    <property type="protein sequence ID" value="CAE8680733.1"/>
    <property type="molecule type" value="Genomic_DNA"/>
</dbReference>